<dbReference type="OrthoDB" id="3486565at2759"/>
<proteinExistence type="predicted"/>
<dbReference type="PANTHER" id="PTHR33112:SF9">
    <property type="entry name" value="HETEROKARYON INCOMPATIBILITY DOMAIN-CONTAINING PROTEIN"/>
    <property type="match status" value="1"/>
</dbReference>
<keyword evidence="3" id="KW-1185">Reference proteome</keyword>
<dbReference type="AlphaFoldDB" id="A0A8K0VWL9"/>
<name>A0A8K0VWL9_9PLEO</name>
<dbReference type="PANTHER" id="PTHR33112">
    <property type="entry name" value="DOMAIN PROTEIN, PUTATIVE-RELATED"/>
    <property type="match status" value="1"/>
</dbReference>
<accession>A0A8K0VWL9</accession>
<sequence length="797" mass="89968">MQIREVLELHDSMDNSQTTFSIVFSECRGLIALPGALQLTIISASTPKLILRLKLFSESISHHSATSLDHVDQGDFNLTGLTVRYDSALSATKYILDTTAMSRSSQAIDPWKSVRKASQQNRVVLVAMEEPAELVLHPNCGFDVDVNFHCPLGLVIAYDSLPFGDLEKSARKGCPFCILRYAAVKQHWHETSANARIRYYESHGVISQPFSKDSEKLNLAWNNESLSGPTYSFYRHISKLDGVQRMLPFDTKSTQSLDRARRWIRNCDGEHDCVASVGQRLPRRLLDVRYGRVRLHASLRTERAKYACLSHCWGTKTMIQTTLGNISSFIKEIPWSVMPRTFQDAVCFVRNLDIDYLWIDSLCIIQDSESDWQEQSADMASIYQNAYITLAATASADSSGGCFTPDCLRSDHSYEPLAILKFSDGTERELYFRRTPNNKSVPLLDRGWAYQERVLSARVLHFAGQELVWECGFSFDSESGSFDFAKHFSHSKKNRDLVWKRILRDYAKLSLTFPNDIFPALSGIAQVVATQLQDEYVAGLWKRTIISDLLWYFDDEENSITPAETWRAPSWSWASRRPSMKRLDMQYLPASQKLAEVTNIVCQPIGADTTGQLAMAHLTIRAKGLLGHLVCSSPPTATQSICEIIVGNSIIRKAGPYASNTTAHFGLDSFRRAGRTESLEVIIVQLAKHTENTTMFVPTTLQAVKVVREVRSCMILARDSKDTDHWIRIGLVAVDLHEPTPGQCHTVSDSLPITGEEDLRRQQALASYVEEIKREATLRGQLARLFDRAEIQEFLVR</sequence>
<evidence type="ECO:0000313" key="2">
    <source>
        <dbReference type="EMBL" id="KAH7082151.1"/>
    </source>
</evidence>
<dbReference type="Proteomes" id="UP000813461">
    <property type="component" value="Unassembled WGS sequence"/>
</dbReference>
<dbReference type="EMBL" id="JAGMVJ010000014">
    <property type="protein sequence ID" value="KAH7082151.1"/>
    <property type="molecule type" value="Genomic_DNA"/>
</dbReference>
<reference evidence="2" key="1">
    <citation type="journal article" date="2021" name="Nat. Commun.">
        <title>Genetic determinants of endophytism in the Arabidopsis root mycobiome.</title>
        <authorList>
            <person name="Mesny F."/>
            <person name="Miyauchi S."/>
            <person name="Thiergart T."/>
            <person name="Pickel B."/>
            <person name="Atanasova L."/>
            <person name="Karlsson M."/>
            <person name="Huettel B."/>
            <person name="Barry K.W."/>
            <person name="Haridas S."/>
            <person name="Chen C."/>
            <person name="Bauer D."/>
            <person name="Andreopoulos W."/>
            <person name="Pangilinan J."/>
            <person name="LaButti K."/>
            <person name="Riley R."/>
            <person name="Lipzen A."/>
            <person name="Clum A."/>
            <person name="Drula E."/>
            <person name="Henrissat B."/>
            <person name="Kohler A."/>
            <person name="Grigoriev I.V."/>
            <person name="Martin F.M."/>
            <person name="Hacquard S."/>
        </authorList>
    </citation>
    <scope>NUCLEOTIDE SEQUENCE</scope>
    <source>
        <strain evidence="2">MPI-SDFR-AT-0120</strain>
    </source>
</reference>
<evidence type="ECO:0000259" key="1">
    <source>
        <dbReference type="Pfam" id="PF06985"/>
    </source>
</evidence>
<gene>
    <name evidence="2" type="ORF">FB567DRAFT_581578</name>
</gene>
<organism evidence="2 3">
    <name type="scientific">Paraphoma chrysanthemicola</name>
    <dbReference type="NCBI Taxonomy" id="798071"/>
    <lineage>
        <taxon>Eukaryota</taxon>
        <taxon>Fungi</taxon>
        <taxon>Dikarya</taxon>
        <taxon>Ascomycota</taxon>
        <taxon>Pezizomycotina</taxon>
        <taxon>Dothideomycetes</taxon>
        <taxon>Pleosporomycetidae</taxon>
        <taxon>Pleosporales</taxon>
        <taxon>Pleosporineae</taxon>
        <taxon>Phaeosphaeriaceae</taxon>
        <taxon>Paraphoma</taxon>
    </lineage>
</organism>
<protein>
    <submittedName>
        <fullName evidence="2">Heterokaryon incompatibility protein-domain-containing protein</fullName>
    </submittedName>
</protein>
<comment type="caution">
    <text evidence="2">The sequence shown here is derived from an EMBL/GenBank/DDBJ whole genome shotgun (WGS) entry which is preliminary data.</text>
</comment>
<dbReference type="Pfam" id="PF06985">
    <property type="entry name" value="HET"/>
    <property type="match status" value="1"/>
</dbReference>
<dbReference type="InterPro" id="IPR010730">
    <property type="entry name" value="HET"/>
</dbReference>
<evidence type="ECO:0000313" key="3">
    <source>
        <dbReference type="Proteomes" id="UP000813461"/>
    </source>
</evidence>
<feature type="domain" description="Heterokaryon incompatibility" evidence="1">
    <location>
        <begin position="306"/>
        <end position="452"/>
    </location>
</feature>